<protein>
    <submittedName>
        <fullName evidence="2">Uncharacterized protein</fullName>
    </submittedName>
</protein>
<keyword evidence="1" id="KW-1133">Transmembrane helix</keyword>
<dbReference type="EMBL" id="MHWA01000018">
    <property type="protein sequence ID" value="OHB01238.1"/>
    <property type="molecule type" value="Genomic_DNA"/>
</dbReference>
<evidence type="ECO:0000313" key="3">
    <source>
        <dbReference type="Proteomes" id="UP000178404"/>
    </source>
</evidence>
<keyword evidence="1" id="KW-0472">Membrane</keyword>
<organism evidence="2 3">
    <name type="scientific">Candidatus Zambryskibacteria bacterium RIFCSPLOWO2_01_FULL_35_19</name>
    <dbReference type="NCBI Taxonomy" id="1802757"/>
    <lineage>
        <taxon>Bacteria</taxon>
        <taxon>Candidatus Zambryskiibacteriota</taxon>
    </lineage>
</organism>
<dbReference type="Proteomes" id="UP000178404">
    <property type="component" value="Unassembled WGS sequence"/>
</dbReference>
<evidence type="ECO:0000313" key="2">
    <source>
        <dbReference type="EMBL" id="OHB01238.1"/>
    </source>
</evidence>
<accession>A0A1G2TV93</accession>
<name>A0A1G2TV93_9BACT</name>
<keyword evidence="1" id="KW-0812">Transmembrane</keyword>
<dbReference type="AlphaFoldDB" id="A0A1G2TV93"/>
<evidence type="ECO:0000256" key="1">
    <source>
        <dbReference type="SAM" id="Phobius"/>
    </source>
</evidence>
<feature type="transmembrane region" description="Helical" evidence="1">
    <location>
        <begin position="12"/>
        <end position="31"/>
    </location>
</feature>
<comment type="caution">
    <text evidence="2">The sequence shown here is derived from an EMBL/GenBank/DDBJ whole genome shotgun (WGS) entry which is preliminary data.</text>
</comment>
<sequence>MRKKKQTKNVKKYFVIGMGLILSVVILNSVFKDGYIPHQNIVDTKISLYSDKHITPKAIETNPTFKNIAFDIPPKEKNYFFIHQIAAVFKSFKSVISQKEKTEKNQREYGSWIWTPIMQMTPDYVEKTLSDAKTNGVNVIYLSIDSYLDIFTMEKGAERERQKDIFTNKLKDFITRANAKGIAVDAEAGWRNWAEGDNIYKGFAIVNYVKNFNVTNQNKFRGFQYDVEPYLLDDYEENKETILRNFVELVDKTVYFLKDSDLYFSVVVPDFYDEKDDFTPKFSYNGKKESAFKHLLNILEKKENSSIIIMSYRNFAEGDDGSIEVSNNEMQTAKKGKYDTKIIIAQETGDFPPPYITFHNTSKKYFDNELKKINNTFDDHPSFGGIAVHYVNAFLALR</sequence>
<reference evidence="2 3" key="1">
    <citation type="journal article" date="2016" name="Nat. Commun.">
        <title>Thousands of microbial genomes shed light on interconnected biogeochemical processes in an aquifer system.</title>
        <authorList>
            <person name="Anantharaman K."/>
            <person name="Brown C.T."/>
            <person name="Hug L.A."/>
            <person name="Sharon I."/>
            <person name="Castelle C.J."/>
            <person name="Probst A.J."/>
            <person name="Thomas B.C."/>
            <person name="Singh A."/>
            <person name="Wilkins M.J."/>
            <person name="Karaoz U."/>
            <person name="Brodie E.L."/>
            <person name="Williams K.H."/>
            <person name="Hubbard S.S."/>
            <person name="Banfield J.F."/>
        </authorList>
    </citation>
    <scope>NUCLEOTIDE SEQUENCE [LARGE SCALE GENOMIC DNA]</scope>
</reference>
<proteinExistence type="predicted"/>
<gene>
    <name evidence="2" type="ORF">A3A90_00100</name>
</gene>